<sequence length="59" mass="6860">METELQTKVEKYEARAARCEEHAREAKDKAEQSFYEVLAAYYASLATDFRKVIDKRTVA</sequence>
<evidence type="ECO:0000256" key="1">
    <source>
        <dbReference type="SAM" id="Coils"/>
    </source>
</evidence>
<keyword evidence="1" id="KW-0175">Coiled coil</keyword>
<protein>
    <submittedName>
        <fullName evidence="2">Uncharacterized protein</fullName>
    </submittedName>
</protein>
<proteinExistence type="predicted"/>
<evidence type="ECO:0000313" key="3">
    <source>
        <dbReference type="Proteomes" id="UP000183208"/>
    </source>
</evidence>
<dbReference type="EMBL" id="FNTI01000001">
    <property type="protein sequence ID" value="SEE34710.1"/>
    <property type="molecule type" value="Genomic_DNA"/>
</dbReference>
<evidence type="ECO:0000313" key="2">
    <source>
        <dbReference type="EMBL" id="SEE34710.1"/>
    </source>
</evidence>
<feature type="coiled-coil region" evidence="1">
    <location>
        <begin position="2"/>
        <end position="29"/>
    </location>
</feature>
<accession>A0A1H5I3L3</accession>
<dbReference type="AlphaFoldDB" id="A0A1H5I3L3"/>
<dbReference type="OrthoDB" id="8252243at2"/>
<dbReference type="Proteomes" id="UP000183208">
    <property type="component" value="Unassembled WGS sequence"/>
</dbReference>
<reference evidence="2 3" key="1">
    <citation type="submission" date="2016-10" db="EMBL/GenBank/DDBJ databases">
        <authorList>
            <person name="de Groot N.N."/>
        </authorList>
    </citation>
    <scope>NUCLEOTIDE SEQUENCE [LARGE SCALE GENOMIC DNA]</scope>
    <source>
        <strain evidence="2 3">GAS522</strain>
    </source>
</reference>
<gene>
    <name evidence="2" type="ORF">SAMN05444171_7120</name>
</gene>
<name>A0A1H5I3L3_9BRAD</name>
<organism evidence="2 3">
    <name type="scientific">Bradyrhizobium lablabi</name>
    <dbReference type="NCBI Taxonomy" id="722472"/>
    <lineage>
        <taxon>Bacteria</taxon>
        <taxon>Pseudomonadati</taxon>
        <taxon>Pseudomonadota</taxon>
        <taxon>Alphaproteobacteria</taxon>
        <taxon>Hyphomicrobiales</taxon>
        <taxon>Nitrobacteraceae</taxon>
        <taxon>Bradyrhizobium</taxon>
    </lineage>
</organism>
<dbReference type="RefSeq" id="WP_074828923.1">
    <property type="nucleotide sequence ID" value="NZ_FNTI01000001.1"/>
</dbReference>